<feature type="transmembrane region" description="Helical" evidence="7">
    <location>
        <begin position="454"/>
        <end position="471"/>
    </location>
</feature>
<gene>
    <name evidence="10" type="ORF">FHR87_001111</name>
</gene>
<feature type="transmembrane region" description="Helical" evidence="7">
    <location>
        <begin position="21"/>
        <end position="38"/>
    </location>
</feature>
<keyword evidence="4 7" id="KW-1133">Transmembrane helix</keyword>
<dbReference type="NCBIfam" id="TIGR01667">
    <property type="entry name" value="YCCS_YHFK"/>
    <property type="match status" value="1"/>
</dbReference>
<feature type="transmembrane region" description="Helical" evidence="7">
    <location>
        <begin position="154"/>
        <end position="174"/>
    </location>
</feature>
<feature type="domain" description="Integral membrane bound transporter" evidence="9">
    <location>
        <begin position="418"/>
        <end position="538"/>
    </location>
</feature>
<reference evidence="10 11" key="1">
    <citation type="submission" date="2020-08" db="EMBL/GenBank/DDBJ databases">
        <title>Genomic Encyclopedia of Type Strains, Phase III (KMG-III): the genomes of soil and plant-associated and newly described type strains.</title>
        <authorList>
            <person name="Whitman W."/>
        </authorList>
    </citation>
    <scope>NUCLEOTIDE SEQUENCE [LARGE SCALE GENOMIC DNA]</scope>
    <source>
        <strain evidence="10 11">CECT 4462</strain>
    </source>
</reference>
<evidence type="ECO:0000256" key="7">
    <source>
        <dbReference type="SAM" id="Phobius"/>
    </source>
</evidence>
<evidence type="ECO:0000313" key="11">
    <source>
        <dbReference type="Proteomes" id="UP000549250"/>
    </source>
</evidence>
<dbReference type="PANTHER" id="PTHR30509">
    <property type="entry name" value="P-HYDROXYBENZOIC ACID EFFLUX PUMP SUBUNIT-RELATED"/>
    <property type="match status" value="1"/>
</dbReference>
<dbReference type="AlphaFoldDB" id="A0A839T4T5"/>
<evidence type="ECO:0000256" key="2">
    <source>
        <dbReference type="ARBA" id="ARBA00022475"/>
    </source>
</evidence>
<keyword evidence="11" id="KW-1185">Reference proteome</keyword>
<evidence type="ECO:0000256" key="3">
    <source>
        <dbReference type="ARBA" id="ARBA00022692"/>
    </source>
</evidence>
<feature type="transmembrane region" description="Helical" evidence="7">
    <location>
        <begin position="407"/>
        <end position="424"/>
    </location>
</feature>
<organism evidence="10 11">
    <name type="scientific">Azomonas macrocytogenes</name>
    <name type="common">Azotobacter macrocytogenes</name>
    <dbReference type="NCBI Taxonomy" id="69962"/>
    <lineage>
        <taxon>Bacteria</taxon>
        <taxon>Pseudomonadati</taxon>
        <taxon>Pseudomonadota</taxon>
        <taxon>Gammaproteobacteria</taxon>
        <taxon>Pseudomonadales</taxon>
        <taxon>Pseudomonadaceae</taxon>
        <taxon>Azomonas</taxon>
    </lineage>
</organism>
<dbReference type="RefSeq" id="WP_183165709.1">
    <property type="nucleotide sequence ID" value="NZ_JACHXI010000004.1"/>
</dbReference>
<comment type="caution">
    <text evidence="10">The sequence shown here is derived from an EMBL/GenBank/DDBJ whole genome shotgun (WGS) entry which is preliminary data.</text>
</comment>
<keyword evidence="3 7" id="KW-0812">Transmembrane</keyword>
<feature type="transmembrane region" description="Helical" evidence="7">
    <location>
        <begin position="68"/>
        <end position="85"/>
    </location>
</feature>
<comment type="subcellular location">
    <subcellularLocation>
        <location evidence="1">Cell membrane</location>
        <topology evidence="1">Multi-pass membrane protein</topology>
    </subcellularLocation>
</comment>
<evidence type="ECO:0000313" key="10">
    <source>
        <dbReference type="EMBL" id="MBB3102723.1"/>
    </source>
</evidence>
<dbReference type="GO" id="GO:0005886">
    <property type="term" value="C:plasma membrane"/>
    <property type="evidence" value="ECO:0007669"/>
    <property type="project" value="UniProtKB-SubCell"/>
</dbReference>
<dbReference type="Proteomes" id="UP000549250">
    <property type="component" value="Unassembled WGS sequence"/>
</dbReference>
<name>A0A839T4T5_AZOMA</name>
<feature type="domain" description="Integral membrane protein YccS N-terminal" evidence="8">
    <location>
        <begin position="71"/>
        <end position="361"/>
    </location>
</feature>
<keyword evidence="2" id="KW-1003">Cell membrane</keyword>
<dbReference type="NCBIfam" id="TIGR01666">
    <property type="entry name" value="YCCS"/>
    <property type="match status" value="1"/>
</dbReference>
<dbReference type="InterPro" id="IPR032692">
    <property type="entry name" value="YccS_N"/>
</dbReference>
<proteinExistence type="inferred from homology"/>
<dbReference type="InterPro" id="IPR010020">
    <property type="entry name" value="Integral_membrane_YCCS_YHJK"/>
</dbReference>
<dbReference type="Pfam" id="PF12805">
    <property type="entry name" value="FUSC-like"/>
    <property type="match status" value="1"/>
</dbReference>
<evidence type="ECO:0000256" key="1">
    <source>
        <dbReference type="ARBA" id="ARBA00004651"/>
    </source>
</evidence>
<sequence>MPLTSYSQYLRRLWSLEKFGYSLRVTIALASTMGLCWYLDRPSMIISLFLGIIASALAETDDNWIGRLNALLVTLLCFSIAAASVQLLFPYPVLFATGMALSAFSLVMLGSISERYATIASATLILSVYSMISMDQRGGSGTLPHDTLAYWHDPLLLLAGAIWYGLLSIIWSAIFTHQPVQHSLAGIYRELARYFRLKADLFEPYHRTDIEERRLALARQNGQIVAALNVAKDTLLHRKGYVQAGGPMSHYYRLYFLAQDLHERVTSSHYPYQALSDTFFHSDVLFRCQRLLRLQSKACLALADAIIMQLPFRYGEATTQAMGDLHASLDYLQQQHKPAWRRLLRSLYALASNLETVQTQLTGASDPKLDDKKQDNSLRDLTPKSLREAFNRLLAQFTPTSLLFRHALRMAAALLCGYVVLHAIHPKQGYWILLTTVFVCQPNYGATRIKLVKRVTGTALGLVAGWGLFALFPEQEIQATFAVLAGIIFFITRSTHYTLSTAAITLMILFCFNQTGDGYALIWPRLFDTLLGSLIAVAAVFLILPDWQDRNLNQVYARTLSCSSAYLRKIMSQYDTGKDDDLEYRVIRRNAHNADAALSKTLSNMLLEPGHFRKDAEAGFRFLTLSHTLLNYLSGLGSHRATLPDDATDEMLEKAAERLACSLDELAEALRQNQPITLHNEEDEALAQQLEQTPEEMDEGHRLVQIQLGLICRQLASLRSLSQHLVKPQGDTPVATAATTV</sequence>
<dbReference type="InterPro" id="IPR049453">
    <property type="entry name" value="Memb_transporter_dom"/>
</dbReference>
<protein>
    <submittedName>
        <fullName evidence="10">YccS/YhfK family integral membrane protein</fullName>
    </submittedName>
</protein>
<accession>A0A839T4T5</accession>
<evidence type="ECO:0000256" key="4">
    <source>
        <dbReference type="ARBA" id="ARBA00022989"/>
    </source>
</evidence>
<evidence type="ECO:0000256" key="5">
    <source>
        <dbReference type="ARBA" id="ARBA00023136"/>
    </source>
</evidence>
<dbReference type="Pfam" id="PF13515">
    <property type="entry name" value="FUSC_2"/>
    <property type="match status" value="1"/>
</dbReference>
<feature type="transmembrane region" description="Helical" evidence="7">
    <location>
        <begin position="116"/>
        <end position="134"/>
    </location>
</feature>
<evidence type="ECO:0000259" key="8">
    <source>
        <dbReference type="Pfam" id="PF12805"/>
    </source>
</evidence>
<keyword evidence="5 7" id="KW-0472">Membrane</keyword>
<evidence type="ECO:0000256" key="6">
    <source>
        <dbReference type="ARBA" id="ARBA00043993"/>
    </source>
</evidence>
<comment type="similarity">
    <text evidence="6">Belongs to the YccS/YhfK family.</text>
</comment>
<dbReference type="PANTHER" id="PTHR30509:SF8">
    <property type="entry name" value="INNER MEMBRANE PROTEIN YCCS"/>
    <property type="match status" value="1"/>
</dbReference>
<evidence type="ECO:0000259" key="9">
    <source>
        <dbReference type="Pfam" id="PF13515"/>
    </source>
</evidence>
<dbReference type="EMBL" id="JACHXI010000004">
    <property type="protein sequence ID" value="MBB3102723.1"/>
    <property type="molecule type" value="Genomic_DNA"/>
</dbReference>
<feature type="transmembrane region" description="Helical" evidence="7">
    <location>
        <begin position="522"/>
        <end position="544"/>
    </location>
</feature>
<dbReference type="InterPro" id="IPR010019">
    <property type="entry name" value="Integral_membrane_YccS"/>
</dbReference>
<feature type="transmembrane region" description="Helical" evidence="7">
    <location>
        <begin position="91"/>
        <end position="109"/>
    </location>
</feature>